<evidence type="ECO:0000256" key="3">
    <source>
        <dbReference type="SAM" id="SignalP"/>
    </source>
</evidence>
<feature type="compositionally biased region" description="Low complexity" evidence="1">
    <location>
        <begin position="572"/>
        <end position="582"/>
    </location>
</feature>
<organism evidence="4 5">
    <name type="scientific">Streptomyces chartreusis</name>
    <dbReference type="NCBI Taxonomy" id="1969"/>
    <lineage>
        <taxon>Bacteria</taxon>
        <taxon>Bacillati</taxon>
        <taxon>Actinomycetota</taxon>
        <taxon>Actinomycetes</taxon>
        <taxon>Kitasatosporales</taxon>
        <taxon>Streptomycetaceae</taxon>
        <taxon>Streptomyces</taxon>
    </lineage>
</organism>
<keyword evidence="3" id="KW-0732">Signal</keyword>
<feature type="signal peptide" evidence="3">
    <location>
        <begin position="1"/>
        <end position="31"/>
    </location>
</feature>
<dbReference type="RefSeq" id="WP_176576435.1">
    <property type="nucleotide sequence ID" value="NZ_CBDRGH010000036.1"/>
</dbReference>
<accession>A0A7H8TA54</accession>
<feature type="transmembrane region" description="Helical" evidence="2">
    <location>
        <begin position="311"/>
        <end position="332"/>
    </location>
</feature>
<keyword evidence="2" id="KW-0812">Transmembrane</keyword>
<evidence type="ECO:0000313" key="5">
    <source>
        <dbReference type="Proteomes" id="UP000509418"/>
    </source>
</evidence>
<feature type="chain" id="PRO_5028941818" description="Type IV secretion system protein" evidence="3">
    <location>
        <begin position="32"/>
        <end position="651"/>
    </location>
</feature>
<dbReference type="Proteomes" id="UP000509418">
    <property type="component" value="Chromosome"/>
</dbReference>
<reference evidence="4 5" key="1">
    <citation type="submission" date="2020-06" db="EMBL/GenBank/DDBJ databases">
        <title>Genome mining for natural products.</title>
        <authorList>
            <person name="Zhang B."/>
            <person name="Shi J."/>
            <person name="Ge H."/>
        </authorList>
    </citation>
    <scope>NUCLEOTIDE SEQUENCE [LARGE SCALE GENOMIC DNA]</scope>
    <source>
        <strain evidence="4 5">NA02069</strain>
    </source>
</reference>
<feature type="region of interest" description="Disordered" evidence="1">
    <location>
        <begin position="572"/>
        <end position="651"/>
    </location>
</feature>
<dbReference type="EMBL" id="CP056041">
    <property type="protein sequence ID" value="QKZ20375.1"/>
    <property type="molecule type" value="Genomic_DNA"/>
</dbReference>
<feature type="transmembrane region" description="Helical" evidence="2">
    <location>
        <begin position="368"/>
        <end position="386"/>
    </location>
</feature>
<feature type="transmembrane region" description="Helical" evidence="2">
    <location>
        <begin position="338"/>
        <end position="361"/>
    </location>
</feature>
<feature type="compositionally biased region" description="Pro residues" evidence="1">
    <location>
        <begin position="610"/>
        <end position="626"/>
    </location>
</feature>
<dbReference type="AlphaFoldDB" id="A0A7H8TA54"/>
<keyword evidence="2" id="KW-0472">Membrane</keyword>
<evidence type="ECO:0008006" key="6">
    <source>
        <dbReference type="Google" id="ProtNLM"/>
    </source>
</evidence>
<feature type="transmembrane region" description="Helical" evidence="2">
    <location>
        <begin position="398"/>
        <end position="418"/>
    </location>
</feature>
<feature type="transmembrane region" description="Helical" evidence="2">
    <location>
        <begin position="221"/>
        <end position="239"/>
    </location>
</feature>
<proteinExistence type="predicted"/>
<gene>
    <name evidence="4" type="ORF">HUT05_25310</name>
</gene>
<sequence>MRTNAISRAVLLLLALLLTFGVGGAAVPAYAADGDGDGSKVVVDYGPPEDPPKEWEEGGLAWGLTSDGNYCILSEYDDCNLDGGEHAGTTVKPCEGASGAASAACTKEEQRKFEEKALADWQEKNKGAENYNKVNDFLTQCVKKDHKPFVECKEEAAFKYPPPATDPLEWLAGKVSEAASDAMKEAARYVGESVVWLLEKFANAFNSWSTVSLADTGISDMLGISLTLSVVLAVFLLIIQFGKVAVSQDGGPFATAATGLAKFGAILAVYVTATQVALDWSDEVSIWIINWSFEGGGSGKADAAEAMQTQLGALFSALTVSGGAAAGGGALITGGGVLANAVAVIIVIGILCIIVIAGLWIEMMLRQAAIMILVATMPIVLAGQMADATRDWWPKARNALIATILAKPAIVLCFGIGFSAATDANGVRNVLVGFVVFVLAGAAWPVLARFFVFTPNGDGNSAASGIISSVGSSVSSMFGGYQVAPGGAGVIGGGTGYTRALEEDNASVASSGSNATGGTGFFSRVAGSVGLGLQIASVGKDTLESSAQNTAANAGLGPAASGGRHVVVPPARAAGGVSQSEPETPESQEDGAGGSASPGPAPLGEAGPAPSAPPAPPPPAAPPMPAHEPSTVDTTTANWHGPRPTDPREGS</sequence>
<keyword evidence="5" id="KW-1185">Reference proteome</keyword>
<evidence type="ECO:0000256" key="1">
    <source>
        <dbReference type="SAM" id="MobiDB-lite"/>
    </source>
</evidence>
<evidence type="ECO:0000313" key="4">
    <source>
        <dbReference type="EMBL" id="QKZ20375.1"/>
    </source>
</evidence>
<keyword evidence="2" id="KW-1133">Transmembrane helix</keyword>
<feature type="compositionally biased region" description="Low complexity" evidence="1">
    <location>
        <begin position="597"/>
        <end position="609"/>
    </location>
</feature>
<evidence type="ECO:0000256" key="2">
    <source>
        <dbReference type="SAM" id="Phobius"/>
    </source>
</evidence>
<protein>
    <recommendedName>
        <fullName evidence="6">Type IV secretion system protein</fullName>
    </recommendedName>
</protein>
<name>A0A7H8TA54_STRCX</name>
<feature type="transmembrane region" description="Helical" evidence="2">
    <location>
        <begin position="430"/>
        <end position="452"/>
    </location>
</feature>